<evidence type="ECO:0000313" key="3">
    <source>
        <dbReference type="Proteomes" id="UP000887568"/>
    </source>
</evidence>
<dbReference type="Proteomes" id="UP000887568">
    <property type="component" value="Unplaced"/>
</dbReference>
<dbReference type="RefSeq" id="XP_038053323.1">
    <property type="nucleotide sequence ID" value="XM_038197395.1"/>
</dbReference>
<protein>
    <submittedName>
        <fullName evidence="2">Uncharacterized protein</fullName>
    </submittedName>
</protein>
<dbReference type="OrthoDB" id="10059176at2759"/>
<evidence type="ECO:0000313" key="2">
    <source>
        <dbReference type="EnsemblMetazoa" id="XP_038053322.1"/>
    </source>
</evidence>
<dbReference type="RefSeq" id="XP_038053322.1">
    <property type="nucleotide sequence ID" value="XM_038197394.1"/>
</dbReference>
<feature type="compositionally biased region" description="Low complexity" evidence="1">
    <location>
        <begin position="170"/>
        <end position="180"/>
    </location>
</feature>
<keyword evidence="3" id="KW-1185">Reference proteome</keyword>
<evidence type="ECO:0000256" key="1">
    <source>
        <dbReference type="SAM" id="MobiDB-lite"/>
    </source>
</evidence>
<accession>A0A913ZNL3</accession>
<dbReference type="AlphaFoldDB" id="A0A913ZNL3"/>
<reference evidence="2" key="1">
    <citation type="submission" date="2022-11" db="UniProtKB">
        <authorList>
            <consortium name="EnsemblMetazoa"/>
        </authorList>
    </citation>
    <scope>IDENTIFICATION</scope>
</reference>
<proteinExistence type="predicted"/>
<dbReference type="OMA" id="IKWHINH"/>
<sequence length="366" mass="41022">MDRLEDDIPCYKKKDCDAFAVKQLLALSVSSSEYPKEYGDPGYPPTSCKRISRQKYQPVKEKEVTNETHEEKSQARLTTADMYLLRLKENNENGALVHDDFCGWQLCPTIHAETVKHGIVDASRLKPRNKIFNAIHRSVNSATGKLSARTSTPPSKLKTCLSTRLDCQRPSSVSSHPSSSNNRKEELGVWQEPPPPVPIEYNFKYLKHPRQYSDQYREAYTYTKMKEKSLGRCSFIGGVIVPRQRMRCVKGKAMISGKLSSPSSTPTCSDPDQVKSSMINWQLNHQLVESCDVELSVNNPSPTEIAMLSKIPHIHRSSPSIPSNTNGKYGGKGTDKPYPFQLNISADAQTVIAPTVKKCGHPIFIH</sequence>
<dbReference type="EnsemblMetazoa" id="XM_038197394.1">
    <property type="protein sequence ID" value="XP_038053322.1"/>
    <property type="gene ID" value="LOC119725812"/>
</dbReference>
<feature type="region of interest" description="Disordered" evidence="1">
    <location>
        <begin position="168"/>
        <end position="191"/>
    </location>
</feature>
<organism evidence="2 3">
    <name type="scientific">Patiria miniata</name>
    <name type="common">Bat star</name>
    <name type="synonym">Asterina miniata</name>
    <dbReference type="NCBI Taxonomy" id="46514"/>
    <lineage>
        <taxon>Eukaryota</taxon>
        <taxon>Metazoa</taxon>
        <taxon>Echinodermata</taxon>
        <taxon>Eleutherozoa</taxon>
        <taxon>Asterozoa</taxon>
        <taxon>Asteroidea</taxon>
        <taxon>Valvatacea</taxon>
        <taxon>Valvatida</taxon>
        <taxon>Asterinidae</taxon>
        <taxon>Patiria</taxon>
    </lineage>
</organism>
<dbReference type="GeneID" id="119725812"/>
<dbReference type="EnsemblMetazoa" id="XM_038197395.1">
    <property type="protein sequence ID" value="XP_038053323.1"/>
    <property type="gene ID" value="LOC119725812"/>
</dbReference>
<name>A0A913ZNL3_PATMI</name>